<dbReference type="AlphaFoldDB" id="A0A9Q3ULG2"/>
<name>A0A9Q3ULG2_9GAMM</name>
<dbReference type="InterPro" id="IPR006860">
    <property type="entry name" value="FecR"/>
</dbReference>
<evidence type="ECO:0000259" key="2">
    <source>
        <dbReference type="Pfam" id="PF16220"/>
    </source>
</evidence>
<protein>
    <submittedName>
        <fullName evidence="3">DUF4880 domain-containing protein</fullName>
    </submittedName>
</protein>
<reference evidence="3" key="1">
    <citation type="submission" date="2021-10" db="EMBL/GenBank/DDBJ databases">
        <title>The diversity and Nitrogen Metabolism of Culturable Nitrate-Utilizing Bacteria Within the Oxygen Minimum Zone of the Changjiang (Yangtze River)Estuary.</title>
        <authorList>
            <person name="Zhang D."/>
            <person name="Zheng J."/>
            <person name="Liu S."/>
            <person name="He W."/>
        </authorList>
    </citation>
    <scope>NUCLEOTIDE SEQUENCE</scope>
    <source>
        <strain evidence="3">FXH-223</strain>
    </source>
</reference>
<dbReference type="InterPro" id="IPR032623">
    <property type="entry name" value="FecR_N"/>
</dbReference>
<dbReference type="PIRSF" id="PIRSF018266">
    <property type="entry name" value="FecR"/>
    <property type="match status" value="1"/>
</dbReference>
<dbReference type="Pfam" id="PF16220">
    <property type="entry name" value="DUF4880"/>
    <property type="match status" value="1"/>
</dbReference>
<feature type="domain" description="FecR protein" evidence="1">
    <location>
        <begin position="119"/>
        <end position="209"/>
    </location>
</feature>
<dbReference type="RefSeq" id="WP_228233005.1">
    <property type="nucleotide sequence ID" value="NZ_JAJGNA010000003.1"/>
</dbReference>
<evidence type="ECO:0000313" key="4">
    <source>
        <dbReference type="Proteomes" id="UP001108027"/>
    </source>
</evidence>
<evidence type="ECO:0000313" key="3">
    <source>
        <dbReference type="EMBL" id="MCC4307659.1"/>
    </source>
</evidence>
<accession>A0A9Q3ULG2</accession>
<dbReference type="Gene3D" id="2.60.120.1440">
    <property type="match status" value="1"/>
</dbReference>
<dbReference type="PANTHER" id="PTHR30273">
    <property type="entry name" value="PERIPLASMIC SIGNAL SENSOR AND SIGMA FACTOR ACTIVATOR FECR-RELATED"/>
    <property type="match status" value="1"/>
</dbReference>
<sequence>MSEASHSLGRYAHRHGLETARLEAALDWQVSLWSGDPDEGLRRDWAAWLAAHPGNQRAWAQVERLAGRLGEVPQDVGRHSLARRGPHLGRRQVLGALALLGVGALTARGGWVQRSLADCRVGPGEQRRLTLPDGSGLMLNTASAVNLAFNGERRLRVLPGSEVALDSRRAVAGPLRVEMAERRLDVSHGQVVLRDYGERLAVSVLAGRVSVGSGAATLGAGEAAWLSADGLQRFPLDRDAALDWTRGVLRADRQPLGDFLAELGRYRHGLLYCDDAVAGLVVSGAFSVPDTDYALESLAQALPIAVHYRTPWLVRVSAA</sequence>
<feature type="domain" description="FecR N-terminal" evidence="2">
    <location>
        <begin position="23"/>
        <end position="65"/>
    </location>
</feature>
<dbReference type="Proteomes" id="UP001108027">
    <property type="component" value="Unassembled WGS sequence"/>
</dbReference>
<dbReference type="InterPro" id="IPR012373">
    <property type="entry name" value="Ferrdict_sens_TM"/>
</dbReference>
<comment type="caution">
    <text evidence="3">The sequence shown here is derived from an EMBL/GenBank/DDBJ whole genome shotgun (WGS) entry which is preliminary data.</text>
</comment>
<evidence type="ECO:0000259" key="1">
    <source>
        <dbReference type="Pfam" id="PF04773"/>
    </source>
</evidence>
<dbReference type="PANTHER" id="PTHR30273:SF2">
    <property type="entry name" value="PROTEIN FECR"/>
    <property type="match status" value="1"/>
</dbReference>
<organism evidence="3 4">
    <name type="scientific">Alloalcanivorax marinus</name>
    <dbReference type="NCBI Taxonomy" id="1177169"/>
    <lineage>
        <taxon>Bacteria</taxon>
        <taxon>Pseudomonadati</taxon>
        <taxon>Pseudomonadota</taxon>
        <taxon>Gammaproteobacteria</taxon>
        <taxon>Oceanospirillales</taxon>
        <taxon>Alcanivoracaceae</taxon>
        <taxon>Alloalcanivorax</taxon>
    </lineage>
</organism>
<dbReference type="Pfam" id="PF04773">
    <property type="entry name" value="FecR"/>
    <property type="match status" value="1"/>
</dbReference>
<keyword evidence="4" id="KW-1185">Reference proteome</keyword>
<gene>
    <name evidence="3" type="ORF">LL252_03655</name>
</gene>
<dbReference type="GO" id="GO:0016989">
    <property type="term" value="F:sigma factor antagonist activity"/>
    <property type="evidence" value="ECO:0007669"/>
    <property type="project" value="TreeGrafter"/>
</dbReference>
<proteinExistence type="predicted"/>
<dbReference type="EMBL" id="JAJGNA010000003">
    <property type="protein sequence ID" value="MCC4307659.1"/>
    <property type="molecule type" value="Genomic_DNA"/>
</dbReference>